<gene>
    <name evidence="3" type="primary">LOC106813865</name>
</gene>
<dbReference type="PANTHER" id="PTHR38640:SF1">
    <property type="entry name" value="GEO09659P1"/>
    <property type="match status" value="1"/>
</dbReference>
<keyword evidence="1" id="KW-0812">Transmembrane</keyword>
<protein>
    <submittedName>
        <fullName evidence="3">Uncharacterized protein LOC106813865</fullName>
    </submittedName>
</protein>
<dbReference type="RefSeq" id="XP_014673591.1">
    <property type="nucleotide sequence ID" value="XM_014818105.1"/>
</dbReference>
<evidence type="ECO:0000256" key="1">
    <source>
        <dbReference type="SAM" id="Phobius"/>
    </source>
</evidence>
<dbReference type="Proteomes" id="UP000695022">
    <property type="component" value="Unplaced"/>
</dbReference>
<proteinExistence type="predicted"/>
<reference evidence="3" key="1">
    <citation type="submission" date="2025-08" db="UniProtKB">
        <authorList>
            <consortium name="RefSeq"/>
        </authorList>
    </citation>
    <scope>IDENTIFICATION</scope>
</reference>
<feature type="transmembrane region" description="Helical" evidence="1">
    <location>
        <begin position="94"/>
        <end position="115"/>
    </location>
</feature>
<keyword evidence="1" id="KW-0472">Membrane</keyword>
<accession>A0ABM1EN20</accession>
<feature type="transmembrane region" description="Helical" evidence="1">
    <location>
        <begin position="25"/>
        <end position="45"/>
    </location>
</feature>
<sequence length="156" mass="16932">MAPPTNSNKCSSDSFIQSSLTKKILFSYIPLAGAASYQAFSLNVVNPKFLKSVFPNWHFGVTNALLLNAHLGVGLYLFSRPHMACSTHAMCPRVAYSVFGAVMFNFGSVLLWATAKTVVPPCTTARALFALGSGAGLLWVGYRYVKMLDENATRDV</sequence>
<keyword evidence="1" id="KW-1133">Transmembrane helix</keyword>
<evidence type="ECO:0000313" key="3">
    <source>
        <dbReference type="RefSeq" id="XP_014673591.1"/>
    </source>
</evidence>
<dbReference type="PANTHER" id="PTHR38640">
    <property type="entry name" value="GEO09659P1"/>
    <property type="match status" value="1"/>
</dbReference>
<feature type="transmembrane region" description="Helical" evidence="1">
    <location>
        <begin position="57"/>
        <end position="78"/>
    </location>
</feature>
<evidence type="ECO:0000313" key="2">
    <source>
        <dbReference type="Proteomes" id="UP000695022"/>
    </source>
</evidence>
<feature type="transmembrane region" description="Helical" evidence="1">
    <location>
        <begin position="127"/>
        <end position="145"/>
    </location>
</feature>
<organism evidence="2 3">
    <name type="scientific">Priapulus caudatus</name>
    <name type="common">Priapulid worm</name>
    <dbReference type="NCBI Taxonomy" id="37621"/>
    <lineage>
        <taxon>Eukaryota</taxon>
        <taxon>Metazoa</taxon>
        <taxon>Ecdysozoa</taxon>
        <taxon>Scalidophora</taxon>
        <taxon>Priapulida</taxon>
        <taxon>Priapulimorpha</taxon>
        <taxon>Priapulimorphida</taxon>
        <taxon>Priapulidae</taxon>
        <taxon>Priapulus</taxon>
    </lineage>
</organism>
<keyword evidence="2" id="KW-1185">Reference proteome</keyword>
<dbReference type="GeneID" id="106813865"/>
<name>A0ABM1EN20_PRICU</name>